<sequence>MATFLISTMDATGHVTPARAVAKSLADRGHTVLWHGFEPYRDVIESTGARFVAATRTPSFADLPAAPEPGTRGLAAAVSALRRLMVDRMEGQLADYTAIAADTPVDAVLVDLCCLGGRAFHERTGLPWATLGISPLSAPAPDIPQFGSGRQPPRTALGRLANAATWRIGSRLMRGLTDAYADRRAANGLPPLPAGVTAFDHMLSDQLHLQASTPLLEFPRRHWPPSVRLVGPLLPPAPAPGSVALPPWWPQLRQARAVVHVTQGSVATDPELLTRPALEGLADLDALVVVTTPEPDRLGPVPANARVSGFLPHGLLLPEVHVVVTNAGYNGVKAALGAGVPVVMAPWGNDQPDVAARVTRVGAGIDLRRRTPAPRQIAEAVRRALADPELRTAAGRIRAEFATYQGGDAAAAALTELVRPGDPAARH</sequence>
<comment type="caution">
    <text evidence="2">The sequence shown here is derived from an EMBL/GenBank/DDBJ whole genome shotgun (WGS) entry which is preliminary data.</text>
</comment>
<dbReference type="EMBL" id="JBHMCA010000043">
    <property type="protein sequence ID" value="MFB9445950.1"/>
    <property type="molecule type" value="Genomic_DNA"/>
</dbReference>
<dbReference type="Proteomes" id="UP001589608">
    <property type="component" value="Unassembled WGS sequence"/>
</dbReference>
<dbReference type="PANTHER" id="PTHR48050">
    <property type="entry name" value="STEROL 3-BETA-GLUCOSYLTRANSFERASE"/>
    <property type="match status" value="1"/>
</dbReference>
<dbReference type="Gene3D" id="3.40.50.2000">
    <property type="entry name" value="Glycogen Phosphorylase B"/>
    <property type="match status" value="2"/>
</dbReference>
<reference evidence="2 3" key="1">
    <citation type="submission" date="2024-09" db="EMBL/GenBank/DDBJ databases">
        <authorList>
            <person name="Sun Q."/>
            <person name="Mori K."/>
        </authorList>
    </citation>
    <scope>NUCLEOTIDE SEQUENCE [LARGE SCALE GENOMIC DNA]</scope>
    <source>
        <strain evidence="2 3">JCM 3307</strain>
    </source>
</reference>
<feature type="domain" description="Erythromycin biosynthesis protein CIII-like C-terminal" evidence="1">
    <location>
        <begin position="278"/>
        <end position="403"/>
    </location>
</feature>
<proteinExistence type="predicted"/>
<protein>
    <submittedName>
        <fullName evidence="2">Glycosyltransferase</fullName>
    </submittedName>
</protein>
<accession>A0ABV5MAV5</accession>
<evidence type="ECO:0000313" key="2">
    <source>
        <dbReference type="EMBL" id="MFB9445950.1"/>
    </source>
</evidence>
<dbReference type="CDD" id="cd03784">
    <property type="entry name" value="GT1_Gtf-like"/>
    <property type="match status" value="1"/>
</dbReference>
<organism evidence="2 3">
    <name type="scientific">Dactylosporangium vinaceum</name>
    <dbReference type="NCBI Taxonomy" id="53362"/>
    <lineage>
        <taxon>Bacteria</taxon>
        <taxon>Bacillati</taxon>
        <taxon>Actinomycetota</taxon>
        <taxon>Actinomycetes</taxon>
        <taxon>Micromonosporales</taxon>
        <taxon>Micromonosporaceae</taxon>
        <taxon>Dactylosporangium</taxon>
    </lineage>
</organism>
<keyword evidence="3" id="KW-1185">Reference proteome</keyword>
<gene>
    <name evidence="2" type="ORF">ACFFTR_22955</name>
</gene>
<evidence type="ECO:0000313" key="3">
    <source>
        <dbReference type="Proteomes" id="UP001589608"/>
    </source>
</evidence>
<dbReference type="InterPro" id="IPR050426">
    <property type="entry name" value="Glycosyltransferase_28"/>
</dbReference>
<dbReference type="InterPro" id="IPR002213">
    <property type="entry name" value="UDP_glucos_trans"/>
</dbReference>
<dbReference type="Pfam" id="PF06722">
    <property type="entry name" value="EryCIII-like_C"/>
    <property type="match status" value="1"/>
</dbReference>
<dbReference type="InterPro" id="IPR010610">
    <property type="entry name" value="EryCIII-like_C"/>
</dbReference>
<dbReference type="RefSeq" id="WP_223092993.1">
    <property type="nucleotide sequence ID" value="NZ_CP061913.1"/>
</dbReference>
<dbReference type="PANTHER" id="PTHR48050:SF13">
    <property type="entry name" value="STEROL 3-BETA-GLUCOSYLTRANSFERASE UGT80A2"/>
    <property type="match status" value="1"/>
</dbReference>
<dbReference type="SUPFAM" id="SSF53756">
    <property type="entry name" value="UDP-Glycosyltransferase/glycogen phosphorylase"/>
    <property type="match status" value="1"/>
</dbReference>
<name>A0ABV5MAV5_9ACTN</name>
<evidence type="ECO:0000259" key="1">
    <source>
        <dbReference type="Pfam" id="PF06722"/>
    </source>
</evidence>